<evidence type="ECO:0008006" key="3">
    <source>
        <dbReference type="Google" id="ProtNLM"/>
    </source>
</evidence>
<evidence type="ECO:0000313" key="2">
    <source>
        <dbReference type="Proteomes" id="UP000094023"/>
    </source>
</evidence>
<proteinExistence type="predicted"/>
<protein>
    <recommendedName>
        <fullName evidence="3">Lipoprotein</fullName>
    </recommendedName>
</protein>
<dbReference type="STRING" id="1354337.M983_3020"/>
<comment type="caution">
    <text evidence="1">The sequence shown here is derived from an EMBL/GenBank/DDBJ whole genome shotgun (WGS) entry which is preliminary data.</text>
</comment>
<reference evidence="1 2" key="1">
    <citation type="submission" date="2016-04" db="EMBL/GenBank/DDBJ databases">
        <title>ATOL: Assembling a taxonomically balanced genome-scale reconstruction of the evolutionary history of the Enterobacteriaceae.</title>
        <authorList>
            <person name="Plunkett G.III."/>
            <person name="Neeno-Eckwall E.C."/>
            <person name="Glasner J.D."/>
            <person name="Perna N.T."/>
        </authorList>
    </citation>
    <scope>NUCLEOTIDE SEQUENCE [LARGE SCALE GENOMIC DNA]</scope>
    <source>
        <strain evidence="1 2">ATCC 19692</strain>
    </source>
</reference>
<dbReference type="EMBL" id="LXEN01000153">
    <property type="protein sequence ID" value="OAT21794.1"/>
    <property type="molecule type" value="Genomic_DNA"/>
</dbReference>
<dbReference type="AlphaFoldDB" id="A0A198FBM8"/>
<dbReference type="OrthoDB" id="6456807at2"/>
<organism evidence="1 2">
    <name type="scientific">Proteus myxofaciens ATCC 19692</name>
    <dbReference type="NCBI Taxonomy" id="1354337"/>
    <lineage>
        <taxon>Bacteria</taxon>
        <taxon>Pseudomonadati</taxon>
        <taxon>Pseudomonadota</taxon>
        <taxon>Gammaproteobacteria</taxon>
        <taxon>Enterobacterales</taxon>
        <taxon>Morganellaceae</taxon>
        <taxon>Proteus</taxon>
    </lineage>
</organism>
<dbReference type="Proteomes" id="UP000094023">
    <property type="component" value="Unassembled WGS sequence"/>
</dbReference>
<keyword evidence="2" id="KW-1185">Reference proteome</keyword>
<sequence>MRIANITLPVFLLLTGCAENTNFTFGDSGSHRIGSTVCSSIVCGKNTRTPEQQKAINEAVHEQQRAIMRGEKPDLKIIASY</sequence>
<evidence type="ECO:0000313" key="1">
    <source>
        <dbReference type="EMBL" id="OAT21794.1"/>
    </source>
</evidence>
<accession>A0A198FBM8</accession>
<dbReference type="RefSeq" id="WP_066752889.1">
    <property type="nucleotide sequence ID" value="NZ_LXEN01000153.1"/>
</dbReference>
<dbReference type="PROSITE" id="PS51257">
    <property type="entry name" value="PROKAR_LIPOPROTEIN"/>
    <property type="match status" value="1"/>
</dbReference>
<name>A0A198FBM8_9GAMM</name>
<gene>
    <name evidence="1" type="ORF">M983_3020</name>
</gene>